<dbReference type="OrthoDB" id="9812065at2"/>
<dbReference type="GO" id="GO:0016810">
    <property type="term" value="F:hydrolase activity, acting on carbon-nitrogen (but not peptide) bonds"/>
    <property type="evidence" value="ECO:0007669"/>
    <property type="project" value="InterPro"/>
</dbReference>
<comment type="caution">
    <text evidence="2">The sequence shown here is derived from an EMBL/GenBank/DDBJ whole genome shotgun (WGS) entry which is preliminary data.</text>
</comment>
<dbReference type="AlphaFoldDB" id="A0A085BHE4"/>
<gene>
    <name evidence="2" type="ORF">IO89_07870</name>
</gene>
<dbReference type="GO" id="GO:0045493">
    <property type="term" value="P:xylan catabolic process"/>
    <property type="evidence" value="ECO:0007669"/>
    <property type="project" value="UniProtKB-KW"/>
</dbReference>
<dbReference type="Gene3D" id="3.20.20.370">
    <property type="entry name" value="Glycoside hydrolase/deacetylase"/>
    <property type="match status" value="1"/>
</dbReference>
<keyword evidence="3" id="KW-1185">Reference proteome</keyword>
<dbReference type="GO" id="GO:0016798">
    <property type="term" value="F:hydrolase activity, acting on glycosyl bonds"/>
    <property type="evidence" value="ECO:0007669"/>
    <property type="project" value="UniProtKB-KW"/>
</dbReference>
<organism evidence="2 3">
    <name type="scientific">Epilithonimonas lactis</name>
    <dbReference type="NCBI Taxonomy" id="421072"/>
    <lineage>
        <taxon>Bacteria</taxon>
        <taxon>Pseudomonadati</taxon>
        <taxon>Bacteroidota</taxon>
        <taxon>Flavobacteriia</taxon>
        <taxon>Flavobacteriales</taxon>
        <taxon>Weeksellaceae</taxon>
        <taxon>Chryseobacterium group</taxon>
        <taxon>Epilithonimonas</taxon>
    </lineage>
</organism>
<name>A0A085BHE4_9FLAO</name>
<keyword evidence="2" id="KW-0326">Glycosidase</keyword>
<feature type="domain" description="NodB homology" evidence="1">
    <location>
        <begin position="72"/>
        <end position="293"/>
    </location>
</feature>
<dbReference type="RefSeq" id="WP_034975125.1">
    <property type="nucleotide sequence ID" value="NZ_FOFI01000003.1"/>
</dbReference>
<dbReference type="InterPro" id="IPR002509">
    <property type="entry name" value="NODB_dom"/>
</dbReference>
<reference evidence="2 3" key="1">
    <citation type="submission" date="2014-07" db="EMBL/GenBank/DDBJ databases">
        <title>Epilithonimonas lactis LMG 22401 Genome.</title>
        <authorList>
            <person name="Pipes S.E."/>
            <person name="Stropko S.J."/>
        </authorList>
    </citation>
    <scope>NUCLEOTIDE SEQUENCE [LARGE SCALE GENOMIC DNA]</scope>
    <source>
        <strain evidence="2 3">LMG 24401</strain>
    </source>
</reference>
<keyword evidence="2" id="KW-0858">Xylan degradation</keyword>
<dbReference type="STRING" id="421072.SAMN04488097_2189"/>
<keyword evidence="2" id="KW-0624">Polysaccharide degradation</keyword>
<dbReference type="PANTHER" id="PTHR10587">
    <property type="entry name" value="GLYCOSYL TRANSFERASE-RELATED"/>
    <property type="match status" value="1"/>
</dbReference>
<dbReference type="Pfam" id="PF01522">
    <property type="entry name" value="Polysacc_deac_1"/>
    <property type="match status" value="1"/>
</dbReference>
<dbReference type="SUPFAM" id="SSF88713">
    <property type="entry name" value="Glycoside hydrolase/deacetylase"/>
    <property type="match status" value="1"/>
</dbReference>
<accession>A0A085BHE4</accession>
<protein>
    <submittedName>
        <fullName evidence="2">Xylanase</fullName>
    </submittedName>
</protein>
<dbReference type="InterPro" id="IPR011330">
    <property type="entry name" value="Glyco_hydro/deAcase_b/a-brl"/>
</dbReference>
<evidence type="ECO:0000313" key="2">
    <source>
        <dbReference type="EMBL" id="KFC21889.1"/>
    </source>
</evidence>
<proteinExistence type="predicted"/>
<sequence length="293" mass="33825">MKKTFAEKSNLLVFLGTAALISTAVFFLKSCNKKSEKEEAQISKDINSEKIVPNSAKVISAKPDVPDDPNKRYIYLTFDDGPNRGTSNLLKITDKYQIPITAFVVGKHAYDSKTQSKELKELESNKLVEIANHSYTHALNRYSDFYKNPENVIHDFDRARDSLKFKNKYARTPGRNIWRTANINNTDIKTSKLAADELQQAGYVLVGWDLEWKPTNAMKLKGTHKEMTKRVDSIFFNDLEKTSRHLVFLTHDQYLQDDDSVRELDLFISDLQNSNRFEFRKISEYPNINDILK</sequence>
<dbReference type="InterPro" id="IPR050248">
    <property type="entry name" value="Polysacc_deacetylase_ArnD"/>
</dbReference>
<keyword evidence="2" id="KW-0119">Carbohydrate metabolism</keyword>
<dbReference type="PROSITE" id="PS51677">
    <property type="entry name" value="NODB"/>
    <property type="match status" value="1"/>
</dbReference>
<keyword evidence="2" id="KW-0378">Hydrolase</keyword>
<evidence type="ECO:0000313" key="3">
    <source>
        <dbReference type="Proteomes" id="UP000028623"/>
    </source>
</evidence>
<evidence type="ECO:0000259" key="1">
    <source>
        <dbReference type="PROSITE" id="PS51677"/>
    </source>
</evidence>
<dbReference type="eggNOG" id="COG0726">
    <property type="taxonomic scope" value="Bacteria"/>
</dbReference>
<dbReference type="EMBL" id="JPLY01000003">
    <property type="protein sequence ID" value="KFC21889.1"/>
    <property type="molecule type" value="Genomic_DNA"/>
</dbReference>
<dbReference type="Proteomes" id="UP000028623">
    <property type="component" value="Unassembled WGS sequence"/>
</dbReference>